<evidence type="ECO:0000313" key="2">
    <source>
        <dbReference type="Proteomes" id="UP001050975"/>
    </source>
</evidence>
<comment type="caution">
    <text evidence="1">The sequence shown here is derived from an EMBL/GenBank/DDBJ whole genome shotgun (WGS) entry which is preliminary data.</text>
</comment>
<evidence type="ECO:0000313" key="1">
    <source>
        <dbReference type="EMBL" id="GET40457.1"/>
    </source>
</evidence>
<protein>
    <submittedName>
        <fullName evidence="1">Uncharacterized protein</fullName>
    </submittedName>
</protein>
<organism evidence="1 2">
    <name type="scientific">Microseira wollei NIES-4236</name>
    <dbReference type="NCBI Taxonomy" id="2530354"/>
    <lineage>
        <taxon>Bacteria</taxon>
        <taxon>Bacillati</taxon>
        <taxon>Cyanobacteriota</taxon>
        <taxon>Cyanophyceae</taxon>
        <taxon>Oscillatoriophycideae</taxon>
        <taxon>Aerosakkonematales</taxon>
        <taxon>Aerosakkonemataceae</taxon>
        <taxon>Microseira</taxon>
    </lineage>
</organism>
<dbReference type="Proteomes" id="UP001050975">
    <property type="component" value="Unassembled WGS sequence"/>
</dbReference>
<dbReference type="AlphaFoldDB" id="A0AAV3XC36"/>
<reference evidence="1" key="1">
    <citation type="submission" date="2019-10" db="EMBL/GenBank/DDBJ databases">
        <title>Draft genome sequece of Microseira wollei NIES-4236.</title>
        <authorList>
            <person name="Yamaguchi H."/>
            <person name="Suzuki S."/>
            <person name="Kawachi M."/>
        </authorList>
    </citation>
    <scope>NUCLEOTIDE SEQUENCE</scope>
    <source>
        <strain evidence="1">NIES-4236</strain>
    </source>
</reference>
<accession>A0AAV3XC36</accession>
<name>A0AAV3XC36_9CYAN</name>
<proteinExistence type="predicted"/>
<dbReference type="EMBL" id="BLAY01000091">
    <property type="protein sequence ID" value="GET40457.1"/>
    <property type="molecule type" value="Genomic_DNA"/>
</dbReference>
<dbReference type="RefSeq" id="WP_226586294.1">
    <property type="nucleotide sequence ID" value="NZ_BLAY01000091.1"/>
</dbReference>
<keyword evidence="2" id="KW-1185">Reference proteome</keyword>
<gene>
    <name evidence="1" type="ORF">MiSe_52660</name>
</gene>
<sequence length="179" mass="20934">MVNRWADKQLKNWEAALISLEAGWHQFNQATRGLPDALDAGMPISSVEKTYPLNWDKVWEAIASDQIRGPQSYQLWEWWFQGQTLKHRLQQLRILTQDYIEEIHHSARQATEFWLGFDQGKTGCRTSYIENTHKPLVVTPPTPYQKGEILGWHYATVKQQVQERLECCSLDTCQLFTWG</sequence>